<evidence type="ECO:0000256" key="3">
    <source>
        <dbReference type="ARBA" id="ARBA00022741"/>
    </source>
</evidence>
<feature type="region of interest" description="Disordered" evidence="5">
    <location>
        <begin position="224"/>
        <end position="246"/>
    </location>
</feature>
<evidence type="ECO:0000256" key="5">
    <source>
        <dbReference type="SAM" id="MobiDB-lite"/>
    </source>
</evidence>
<keyword evidence="8" id="KW-1185">Reference proteome</keyword>
<evidence type="ECO:0000313" key="8">
    <source>
        <dbReference type="Proteomes" id="UP000695264"/>
    </source>
</evidence>
<feature type="domain" description="AMP-dependent synthetase/ligase" evidence="6">
    <location>
        <begin position="40"/>
        <end position="189"/>
    </location>
</feature>
<name>A0ABX1CA93_9ACTN</name>
<evidence type="ECO:0000256" key="1">
    <source>
        <dbReference type="ARBA" id="ARBA00006432"/>
    </source>
</evidence>
<evidence type="ECO:0000313" key="7">
    <source>
        <dbReference type="EMBL" id="NJQ03844.1"/>
    </source>
</evidence>
<protein>
    <submittedName>
        <fullName evidence="7">AMP-binding protein</fullName>
    </submittedName>
</protein>
<keyword evidence="4" id="KW-0067">ATP-binding</keyword>
<organism evidence="7 8">
    <name type="scientific">Streptomyces zingiberis</name>
    <dbReference type="NCBI Taxonomy" id="2053010"/>
    <lineage>
        <taxon>Bacteria</taxon>
        <taxon>Bacillati</taxon>
        <taxon>Actinomycetota</taxon>
        <taxon>Actinomycetes</taxon>
        <taxon>Kitasatosporales</taxon>
        <taxon>Streptomycetaceae</taxon>
        <taxon>Streptomyces</taxon>
    </lineage>
</organism>
<dbReference type="InterPro" id="IPR051087">
    <property type="entry name" value="Mitochondrial_ACSM"/>
</dbReference>
<keyword evidence="2" id="KW-0436">Ligase</keyword>
<dbReference type="EMBL" id="JAATEN010000032">
    <property type="protein sequence ID" value="NJQ03844.1"/>
    <property type="molecule type" value="Genomic_DNA"/>
</dbReference>
<dbReference type="Proteomes" id="UP000695264">
    <property type="component" value="Unassembled WGS sequence"/>
</dbReference>
<dbReference type="Gene3D" id="3.40.50.12780">
    <property type="entry name" value="N-terminal domain of ligase-like"/>
    <property type="match status" value="1"/>
</dbReference>
<comment type="similarity">
    <text evidence="1">Belongs to the ATP-dependent AMP-binding enzyme family.</text>
</comment>
<dbReference type="SUPFAM" id="SSF56801">
    <property type="entry name" value="Acetyl-CoA synthetase-like"/>
    <property type="match status" value="2"/>
</dbReference>
<evidence type="ECO:0000259" key="6">
    <source>
        <dbReference type="Pfam" id="PF00501"/>
    </source>
</evidence>
<keyword evidence="3" id="KW-0547">Nucleotide-binding</keyword>
<evidence type="ECO:0000256" key="4">
    <source>
        <dbReference type="ARBA" id="ARBA00022840"/>
    </source>
</evidence>
<comment type="caution">
    <text evidence="7">The sequence shown here is derived from an EMBL/GenBank/DDBJ whole genome shotgun (WGS) entry which is preliminary data.</text>
</comment>
<feature type="region of interest" description="Disordered" evidence="5">
    <location>
        <begin position="1"/>
        <end position="23"/>
    </location>
</feature>
<dbReference type="Pfam" id="PF00501">
    <property type="entry name" value="AMP-binding"/>
    <property type="match status" value="1"/>
</dbReference>
<accession>A0ABX1CA93</accession>
<dbReference type="InterPro" id="IPR042099">
    <property type="entry name" value="ANL_N_sf"/>
</dbReference>
<dbReference type="PANTHER" id="PTHR43605">
    <property type="entry name" value="ACYL-COENZYME A SYNTHETASE"/>
    <property type="match status" value="1"/>
</dbReference>
<dbReference type="InterPro" id="IPR000873">
    <property type="entry name" value="AMP-dep_synth/lig_dom"/>
</dbReference>
<dbReference type="PANTHER" id="PTHR43605:SF10">
    <property type="entry name" value="ACYL-COA SYNTHETASE MEDIUM CHAIN FAMILY MEMBER 3"/>
    <property type="match status" value="1"/>
</dbReference>
<sequence>MGMVETGSPAAGGTGGAAGPTEEFRGVRDVLLRHREAYEAAGFPAEFTPDGPTRSADPLLLYFTSGTTARPTLVEHTHLPYPVGHLAMMYRLGLRPGGTHLNISSPGWAKHAWSSLFAPWNAEATVVVHACGRFGATAFPERMEQVGVDSSCAPPTVWRMLVQAGPERLSAPKAYAVFADGREAGPETAREPFAHSRRRPAACKRVRRIEFAELPRTVSGKIRRTELRRRTAEESTTEHRERDIHE</sequence>
<gene>
    <name evidence="7" type="ORF">HCK00_25850</name>
</gene>
<proteinExistence type="inferred from homology"/>
<evidence type="ECO:0000256" key="2">
    <source>
        <dbReference type="ARBA" id="ARBA00022598"/>
    </source>
</evidence>
<reference evidence="7 8" key="1">
    <citation type="submission" date="2020-03" db="EMBL/GenBank/DDBJ databases">
        <title>WGS of actinomycetes isolated from Thailand.</title>
        <authorList>
            <person name="Thawai C."/>
        </authorList>
    </citation>
    <scope>NUCLEOTIDE SEQUENCE [LARGE SCALE GENOMIC DNA]</scope>
    <source>
        <strain evidence="7 8">PLAI 1-29</strain>
    </source>
</reference>